<dbReference type="Pfam" id="PF15962">
    <property type="entry name" value="DUF4765"/>
    <property type="match status" value="1"/>
</dbReference>
<keyword evidence="5" id="KW-1185">Reference proteome</keyword>
<dbReference type="InterPro" id="IPR031886">
    <property type="entry name" value="DUF4765"/>
</dbReference>
<evidence type="ECO:0000313" key="5">
    <source>
        <dbReference type="Proteomes" id="UP001577267"/>
    </source>
</evidence>
<feature type="compositionally biased region" description="Low complexity" evidence="1">
    <location>
        <begin position="60"/>
        <end position="76"/>
    </location>
</feature>
<feature type="domain" description="eCIS core" evidence="2">
    <location>
        <begin position="92"/>
        <end position="163"/>
    </location>
</feature>
<organism evidence="4 5">
    <name type="scientific">Streptomyces carpaticus</name>
    <dbReference type="NCBI Taxonomy" id="285558"/>
    <lineage>
        <taxon>Bacteria</taxon>
        <taxon>Bacillati</taxon>
        <taxon>Actinomycetota</taxon>
        <taxon>Actinomycetes</taxon>
        <taxon>Kitasatosporales</taxon>
        <taxon>Streptomycetaceae</taxon>
        <taxon>Streptomyces</taxon>
    </lineage>
</organism>
<evidence type="ECO:0000259" key="2">
    <source>
        <dbReference type="Pfam" id="PF13699"/>
    </source>
</evidence>
<feature type="compositionally biased region" description="Acidic residues" evidence="1">
    <location>
        <begin position="235"/>
        <end position="247"/>
    </location>
</feature>
<gene>
    <name evidence="4" type="ORF">ACE11A_17280</name>
</gene>
<evidence type="ECO:0000313" key="4">
    <source>
        <dbReference type="EMBL" id="MFB4196095.1"/>
    </source>
</evidence>
<dbReference type="EMBL" id="JBHGBT010000015">
    <property type="protein sequence ID" value="MFB4196095.1"/>
    <property type="molecule type" value="Genomic_DNA"/>
</dbReference>
<feature type="region of interest" description="Disordered" evidence="1">
    <location>
        <begin position="162"/>
        <end position="191"/>
    </location>
</feature>
<reference evidence="4 5" key="1">
    <citation type="submission" date="2024-09" db="EMBL/GenBank/DDBJ databases">
        <title>Draft genome sequence of multifaceted antimicrobials producing Streptomyces sp. strain FH1.</title>
        <authorList>
            <person name="Hassan F."/>
            <person name="Ali H."/>
            <person name="Hassan N."/>
            <person name="Nawaz A."/>
        </authorList>
    </citation>
    <scope>NUCLEOTIDE SEQUENCE [LARGE SCALE GENOMIC DNA]</scope>
    <source>
        <strain evidence="4 5">FH1</strain>
    </source>
</reference>
<evidence type="ECO:0000259" key="3">
    <source>
        <dbReference type="Pfam" id="PF15962"/>
    </source>
</evidence>
<dbReference type="Proteomes" id="UP001577267">
    <property type="component" value="Unassembled WGS sequence"/>
</dbReference>
<dbReference type="InterPro" id="IPR025295">
    <property type="entry name" value="eCIS_core_dom"/>
</dbReference>
<feature type="region of interest" description="Disordered" evidence="1">
    <location>
        <begin position="293"/>
        <end position="313"/>
    </location>
</feature>
<accession>A0ABV4ZPP2</accession>
<protein>
    <submittedName>
        <fullName evidence="4">DUF4765 family protein</fullName>
    </submittedName>
</protein>
<name>A0ABV4ZPP2_9ACTN</name>
<feature type="domain" description="DUF4765" evidence="3">
    <location>
        <begin position="266"/>
        <end position="391"/>
    </location>
</feature>
<dbReference type="RefSeq" id="WP_375063999.1">
    <property type="nucleotide sequence ID" value="NZ_JBHGBT010000015.1"/>
</dbReference>
<dbReference type="Pfam" id="PF13699">
    <property type="entry name" value="eCIS_core"/>
    <property type="match status" value="1"/>
</dbReference>
<comment type="caution">
    <text evidence="4">The sequence shown here is derived from an EMBL/GenBank/DDBJ whole genome shotgun (WGS) entry which is preliminary data.</text>
</comment>
<feature type="compositionally biased region" description="Basic and acidic residues" evidence="1">
    <location>
        <begin position="169"/>
        <end position="191"/>
    </location>
</feature>
<sequence>MTRGHSTGKRQDEQPAPQNALRRTAAPSPAVRDLLSLQSAAGNAAVQRRVRQERSWYDQGAESAEEFAAGFAPEAPVTGSSVAEVLSSPGRPLPHRKRTEMEARLGADFRRVRIHTDAVAQRSAKEMRARAWTSGEDIVLTPDGSDDHTLAHELTHVIQQRKGPVAGTDRGDGTRVSDPSDRFEREAEANAHRVMSAPVPEVQRAPAACGHDHAHDDGTPVQRVSHYQTGPTELPSDDDNYDSQEDNFDTRYLNSLPRPTSESTVAGKVAQGSSDKVTLWRGEFPDKAQTMVSNRSAGGAAQDKDAAAPTEEQAQYQAQSGRYLPEFTTSKDYGAQYSRNSVLVVVKIKAKYLTKCSESENGWAALPSAPVDVVAVVDRTRGQAIGHRANAS</sequence>
<proteinExistence type="predicted"/>
<feature type="region of interest" description="Disordered" evidence="1">
    <location>
        <begin position="1"/>
        <end position="104"/>
    </location>
</feature>
<evidence type="ECO:0000256" key="1">
    <source>
        <dbReference type="SAM" id="MobiDB-lite"/>
    </source>
</evidence>
<feature type="region of interest" description="Disordered" evidence="1">
    <location>
        <begin position="206"/>
        <end position="247"/>
    </location>
</feature>